<dbReference type="EMBL" id="MU826357">
    <property type="protein sequence ID" value="KAJ7379471.1"/>
    <property type="molecule type" value="Genomic_DNA"/>
</dbReference>
<dbReference type="AlphaFoldDB" id="A0A9W9ZD09"/>
<protein>
    <submittedName>
        <fullName evidence="2">Methyltransferase domain</fullName>
    </submittedName>
</protein>
<dbReference type="PANTHER" id="PTHR43464">
    <property type="entry name" value="METHYLTRANSFERASE"/>
    <property type="match status" value="1"/>
</dbReference>
<evidence type="ECO:0000259" key="1">
    <source>
        <dbReference type="Pfam" id="PF08241"/>
    </source>
</evidence>
<evidence type="ECO:0000313" key="2">
    <source>
        <dbReference type="EMBL" id="KAJ7379471.1"/>
    </source>
</evidence>
<evidence type="ECO:0000313" key="3">
    <source>
        <dbReference type="Proteomes" id="UP001163046"/>
    </source>
</evidence>
<dbReference type="GO" id="GO:0010420">
    <property type="term" value="F:polyprenyldihydroxybenzoate methyltransferase activity"/>
    <property type="evidence" value="ECO:0007669"/>
    <property type="project" value="TreeGrafter"/>
</dbReference>
<dbReference type="CDD" id="cd02440">
    <property type="entry name" value="AdoMet_MTases"/>
    <property type="match status" value="1"/>
</dbReference>
<proteinExistence type="predicted"/>
<keyword evidence="3" id="KW-1185">Reference proteome</keyword>
<keyword evidence="2" id="KW-0489">Methyltransferase</keyword>
<reference evidence="2" key="1">
    <citation type="submission" date="2023-01" db="EMBL/GenBank/DDBJ databases">
        <title>Genome assembly of the deep-sea coral Lophelia pertusa.</title>
        <authorList>
            <person name="Herrera S."/>
            <person name="Cordes E."/>
        </authorList>
    </citation>
    <scope>NUCLEOTIDE SEQUENCE</scope>
    <source>
        <strain evidence="2">USNM1676648</strain>
        <tissue evidence="2">Polyp</tissue>
    </source>
</reference>
<feature type="domain" description="Methyltransferase type 11" evidence="1">
    <location>
        <begin position="71"/>
        <end position="166"/>
    </location>
</feature>
<dbReference type="SUPFAM" id="SSF53335">
    <property type="entry name" value="S-adenosyl-L-methionine-dependent methyltransferases"/>
    <property type="match status" value="1"/>
</dbReference>
<gene>
    <name evidence="2" type="primary">WBSCR27_3</name>
    <name evidence="2" type="ORF">OS493_015254</name>
</gene>
<organism evidence="2 3">
    <name type="scientific">Desmophyllum pertusum</name>
    <dbReference type="NCBI Taxonomy" id="174260"/>
    <lineage>
        <taxon>Eukaryota</taxon>
        <taxon>Metazoa</taxon>
        <taxon>Cnidaria</taxon>
        <taxon>Anthozoa</taxon>
        <taxon>Hexacorallia</taxon>
        <taxon>Scleractinia</taxon>
        <taxon>Caryophylliina</taxon>
        <taxon>Caryophylliidae</taxon>
        <taxon>Desmophyllum</taxon>
    </lineage>
</organism>
<name>A0A9W9ZD09_9CNID</name>
<dbReference type="OrthoDB" id="3647at2759"/>
<dbReference type="Gene3D" id="3.40.50.150">
    <property type="entry name" value="Vaccinia Virus protein VP39"/>
    <property type="match status" value="1"/>
</dbReference>
<accession>A0A9W9ZD09</accession>
<dbReference type="InterPro" id="IPR029063">
    <property type="entry name" value="SAM-dependent_MTases_sf"/>
</dbReference>
<comment type="caution">
    <text evidence="2">The sequence shown here is derived from an EMBL/GenBank/DDBJ whole genome shotgun (WGS) entry which is preliminary data.</text>
</comment>
<keyword evidence="2" id="KW-0808">Transferase</keyword>
<dbReference type="Proteomes" id="UP001163046">
    <property type="component" value="Unassembled WGS sequence"/>
</dbReference>
<dbReference type="PANTHER" id="PTHR43464:SF23">
    <property type="entry name" value="JUVENILE HORMONE ACID O-METHYLTRANSFERASE"/>
    <property type="match status" value="1"/>
</dbReference>
<sequence>MMAVVMNAIVELTPSSTEEEAIRIFDTWSSTYEEDTNKLGYKGHVLCVEAFNKAMQSKDVFPDANKNIKILDAGAGTGIIGEMLVKQGYTNIDALDLSQKMLDIAEKKNVYKRLICAPLSEIRIEQIQTAEYDVVLCAGTIVYGQAKPVAMDECVRHVRPGGLFIFSIRADSFDPAELGYSPKFEELEKSGKWKLVNRERRELYSHPHEERYRDCYLITYKVLKN</sequence>
<dbReference type="Pfam" id="PF08241">
    <property type="entry name" value="Methyltransf_11"/>
    <property type="match status" value="1"/>
</dbReference>
<dbReference type="InterPro" id="IPR013216">
    <property type="entry name" value="Methyltransf_11"/>
</dbReference>
<dbReference type="GO" id="GO:0032259">
    <property type="term" value="P:methylation"/>
    <property type="evidence" value="ECO:0007669"/>
    <property type="project" value="UniProtKB-KW"/>
</dbReference>